<proteinExistence type="predicted"/>
<protein>
    <submittedName>
        <fullName evidence="1">Uncharacterized protein</fullName>
    </submittedName>
</protein>
<evidence type="ECO:0000313" key="1">
    <source>
        <dbReference type="EMBL" id="MBX53456.1"/>
    </source>
</evidence>
<sequence>MFQNLMSVH</sequence>
<dbReference type="EMBL" id="GGEC01072972">
    <property type="protein sequence ID" value="MBX53456.1"/>
    <property type="molecule type" value="Transcribed_RNA"/>
</dbReference>
<reference evidence="1" key="1">
    <citation type="submission" date="2018-02" db="EMBL/GenBank/DDBJ databases">
        <title>Rhizophora mucronata_Transcriptome.</title>
        <authorList>
            <person name="Meera S.P."/>
            <person name="Sreeshan A."/>
            <person name="Augustine A."/>
        </authorList>
    </citation>
    <scope>NUCLEOTIDE SEQUENCE</scope>
    <source>
        <tissue evidence="1">Leaf</tissue>
    </source>
</reference>
<organism evidence="1">
    <name type="scientific">Rhizophora mucronata</name>
    <name type="common">Asiatic mangrove</name>
    <dbReference type="NCBI Taxonomy" id="61149"/>
    <lineage>
        <taxon>Eukaryota</taxon>
        <taxon>Viridiplantae</taxon>
        <taxon>Streptophyta</taxon>
        <taxon>Embryophyta</taxon>
        <taxon>Tracheophyta</taxon>
        <taxon>Spermatophyta</taxon>
        <taxon>Magnoliopsida</taxon>
        <taxon>eudicotyledons</taxon>
        <taxon>Gunneridae</taxon>
        <taxon>Pentapetalae</taxon>
        <taxon>rosids</taxon>
        <taxon>fabids</taxon>
        <taxon>Malpighiales</taxon>
        <taxon>Rhizophoraceae</taxon>
        <taxon>Rhizophora</taxon>
    </lineage>
</organism>
<name>A0A2P2PFE4_RHIMU</name>
<accession>A0A2P2PFE4</accession>